<dbReference type="Gene3D" id="3.40.190.10">
    <property type="entry name" value="Periplasmic binding protein-like II"/>
    <property type="match status" value="2"/>
</dbReference>
<reference evidence="4 5" key="1">
    <citation type="submission" date="2019-02" db="EMBL/GenBank/DDBJ databases">
        <title>Marinobacter halodurans sp. nov., a marine bacterium isolated from sea tidal flat.</title>
        <authorList>
            <person name="Yoo Y."/>
            <person name="Lee D.W."/>
            <person name="Kim B.S."/>
            <person name="Kim J.-J."/>
        </authorList>
    </citation>
    <scope>NUCLEOTIDE SEQUENCE [LARGE SCALE GENOMIC DNA]</scope>
    <source>
        <strain evidence="4 5">YJ-S3-2</strain>
    </source>
</reference>
<dbReference type="PANTHER" id="PTHR35936">
    <property type="entry name" value="MEMBRANE-BOUND LYTIC MUREIN TRANSGLYCOSYLASE F"/>
    <property type="match status" value="1"/>
</dbReference>
<dbReference type="InterPro" id="IPR001638">
    <property type="entry name" value="Solute-binding_3/MltF_N"/>
</dbReference>
<gene>
    <name evidence="4" type="ORF">EZI54_12055</name>
</gene>
<evidence type="ECO:0000313" key="5">
    <source>
        <dbReference type="Proteomes" id="UP000313645"/>
    </source>
</evidence>
<protein>
    <submittedName>
        <fullName evidence="4">Amino acid ABC transporter substrate-binding protein</fullName>
    </submittedName>
</protein>
<feature type="domain" description="Solute-binding protein family 3/N-terminal" evidence="3">
    <location>
        <begin position="56"/>
        <end position="282"/>
    </location>
</feature>
<comment type="similarity">
    <text evidence="1">Belongs to the bacterial solute-binding protein 3 family.</text>
</comment>
<sequence length="286" mass="32257">MALRVKGDPAVSGGSPEVSGLSAFPCRILACVFFLQIALCGAARAEPVDHTAEGPVLVAALAEVDYPPFYYTREGHLTGISVDVINYLADKLNLRIVYQRLSWPRVLQSLERGHVDLVTTFYYTPERARDVIYVQEPHATEVNAFFTRMDSKLTFDGDLHELEGHMIGVIRGYTYGLAFDDADFLHKDPVLDERTLVRMVVGGRFNVAIGNPFAIRLEARRQGVEDQIRLIDPPVDLSPIYMAISRQYPDARALADAFTDTIRRLKASPYYDELLRRYDLDERAEE</sequence>
<dbReference type="SMART" id="SM00062">
    <property type="entry name" value="PBPb"/>
    <property type="match status" value="1"/>
</dbReference>
<proteinExistence type="inferred from homology"/>
<accession>A0ABY1ZLI3</accession>
<name>A0ABY1ZLI3_9GAMM</name>
<evidence type="ECO:0000259" key="3">
    <source>
        <dbReference type="SMART" id="SM00062"/>
    </source>
</evidence>
<dbReference type="PANTHER" id="PTHR35936:SF25">
    <property type="entry name" value="ABC TRANSPORTER SUBSTRATE-BINDING PROTEIN"/>
    <property type="match status" value="1"/>
</dbReference>
<dbReference type="SUPFAM" id="SSF53850">
    <property type="entry name" value="Periplasmic binding protein-like II"/>
    <property type="match status" value="1"/>
</dbReference>
<dbReference type="EMBL" id="SJDL01000017">
    <property type="protein sequence ID" value="TBW55181.1"/>
    <property type="molecule type" value="Genomic_DNA"/>
</dbReference>
<evidence type="ECO:0000256" key="2">
    <source>
        <dbReference type="ARBA" id="ARBA00022729"/>
    </source>
</evidence>
<keyword evidence="5" id="KW-1185">Reference proteome</keyword>
<dbReference type="Pfam" id="PF00497">
    <property type="entry name" value="SBP_bac_3"/>
    <property type="match status" value="1"/>
</dbReference>
<keyword evidence="2" id="KW-0732">Signal</keyword>
<evidence type="ECO:0000256" key="1">
    <source>
        <dbReference type="ARBA" id="ARBA00010333"/>
    </source>
</evidence>
<comment type="caution">
    <text evidence="4">The sequence shown here is derived from an EMBL/GenBank/DDBJ whole genome shotgun (WGS) entry which is preliminary data.</text>
</comment>
<evidence type="ECO:0000313" key="4">
    <source>
        <dbReference type="EMBL" id="TBW55181.1"/>
    </source>
</evidence>
<dbReference type="Proteomes" id="UP000313645">
    <property type="component" value="Unassembled WGS sequence"/>
</dbReference>
<organism evidence="4 5">
    <name type="scientific">Marinobacter halodurans</name>
    <dbReference type="NCBI Taxonomy" id="2528979"/>
    <lineage>
        <taxon>Bacteria</taxon>
        <taxon>Pseudomonadati</taxon>
        <taxon>Pseudomonadota</taxon>
        <taxon>Gammaproteobacteria</taxon>
        <taxon>Pseudomonadales</taxon>
        <taxon>Marinobacteraceae</taxon>
        <taxon>Marinobacter</taxon>
    </lineage>
</organism>